<protein>
    <submittedName>
        <fullName evidence="2">Nuclear distribution protein PAC1</fullName>
    </submittedName>
</protein>
<reference evidence="2" key="1">
    <citation type="submission" date="2015-07" db="EMBL/GenBank/DDBJ databases">
        <title>Transcriptome Assembly of Anthurium amnicola.</title>
        <authorList>
            <person name="Suzuki J."/>
        </authorList>
    </citation>
    <scope>NUCLEOTIDE SEQUENCE</scope>
</reference>
<feature type="signal peptide" evidence="1">
    <location>
        <begin position="1"/>
        <end position="24"/>
    </location>
</feature>
<dbReference type="EMBL" id="GDJX01007897">
    <property type="protein sequence ID" value="JAT60039.1"/>
    <property type="molecule type" value="Transcribed_RNA"/>
</dbReference>
<dbReference type="AlphaFoldDB" id="A0A1D1YZN1"/>
<evidence type="ECO:0000313" key="2">
    <source>
        <dbReference type="EMBL" id="JAT60039.1"/>
    </source>
</evidence>
<feature type="chain" id="PRO_5008900627" evidence="1">
    <location>
        <begin position="25"/>
        <end position="118"/>
    </location>
</feature>
<accession>A0A1D1YZN1</accession>
<evidence type="ECO:0000256" key="1">
    <source>
        <dbReference type="SAM" id="SignalP"/>
    </source>
</evidence>
<name>A0A1D1YZN1_9ARAE</name>
<feature type="non-terminal residue" evidence="2">
    <location>
        <position position="1"/>
    </location>
</feature>
<gene>
    <name evidence="2" type="primary">PAC1_1</name>
    <name evidence="2" type="ORF">g.37992</name>
</gene>
<organism evidence="2">
    <name type="scientific">Anthurium amnicola</name>
    <dbReference type="NCBI Taxonomy" id="1678845"/>
    <lineage>
        <taxon>Eukaryota</taxon>
        <taxon>Viridiplantae</taxon>
        <taxon>Streptophyta</taxon>
        <taxon>Embryophyta</taxon>
        <taxon>Tracheophyta</taxon>
        <taxon>Spermatophyta</taxon>
        <taxon>Magnoliopsida</taxon>
        <taxon>Liliopsida</taxon>
        <taxon>Araceae</taxon>
        <taxon>Pothoideae</taxon>
        <taxon>Potheae</taxon>
        <taxon>Anthurium</taxon>
    </lineage>
</organism>
<proteinExistence type="predicted"/>
<sequence length="118" mass="12991">LAFTALMCLLPSPTDLCITGLSLGQPISGILDATLLSCKCVNQTTINHSPQSNLTSNLDQGESDGYDQVDWFPLQIPSSSAHSHSFSSGKKTYPIFSHLEWWEREGEAGRLRRGIKIR</sequence>
<keyword evidence="1" id="KW-0732">Signal</keyword>